<dbReference type="Pfam" id="PF19458">
    <property type="entry name" value="DUF5995"/>
    <property type="match status" value="1"/>
</dbReference>
<feature type="region of interest" description="Disordered" evidence="1">
    <location>
        <begin position="1"/>
        <end position="36"/>
    </location>
</feature>
<protein>
    <submittedName>
        <fullName evidence="2">Uncharacterized protein</fullName>
    </submittedName>
</protein>
<dbReference type="EMBL" id="JABJWZ010000374">
    <property type="protein sequence ID" value="MBB1256495.1"/>
    <property type="molecule type" value="Genomic_DNA"/>
</dbReference>
<feature type="region of interest" description="Disordered" evidence="1">
    <location>
        <begin position="244"/>
        <end position="266"/>
    </location>
</feature>
<feature type="compositionally biased region" description="Basic and acidic residues" evidence="1">
    <location>
        <begin position="254"/>
        <end position="266"/>
    </location>
</feature>
<organism evidence="2 3">
    <name type="scientific">Streptomyces alkaliterrae</name>
    <dbReference type="NCBI Taxonomy" id="2213162"/>
    <lineage>
        <taxon>Bacteria</taxon>
        <taxon>Bacillati</taxon>
        <taxon>Actinomycetota</taxon>
        <taxon>Actinomycetes</taxon>
        <taxon>Kitasatosporales</taxon>
        <taxon>Streptomycetaceae</taxon>
        <taxon>Streptomyces</taxon>
    </lineage>
</organism>
<feature type="compositionally biased region" description="Low complexity" evidence="1">
    <location>
        <begin position="244"/>
        <end position="253"/>
    </location>
</feature>
<sequence>MESAQRTVLRPQVPPQVPVSTEASTHPSPWPSRPSRLTARLRTAGPVRAAPVDGVAVFHRLYLSAATGFGGGPEPDRPPGTDDLAVRLADRYLGALAAAQAGLRPPACWRPLFRLRHHPGVRPSQFALAGVSAHLAHDLPLALLEAATARGVGPEALEADLDGLAGLLEGLEEAVGERVRAELSSVADPLAYLVGGRSAARAREAAWSAFRMLWRLGEAPALPGEFTARLGAEAQSAARLLLTPLRPPTAAAPRPEKGEGRRHGGG</sequence>
<reference evidence="3" key="1">
    <citation type="submission" date="2020-05" db="EMBL/GenBank/DDBJ databases">
        <title>Classification of alakaliphilic streptomycetes isolated from an alkaline soil next to Lonar Crater, India and a proposal for the recognition of Streptomyces alkaliterrae sp. nov.</title>
        <authorList>
            <person name="Golinska P."/>
        </authorList>
    </citation>
    <scope>NUCLEOTIDE SEQUENCE [LARGE SCALE GENOMIC DNA]</scope>
    <source>
        <strain evidence="3">OF3</strain>
    </source>
</reference>
<dbReference type="Proteomes" id="UP000525686">
    <property type="component" value="Unassembled WGS sequence"/>
</dbReference>
<proteinExistence type="predicted"/>
<comment type="caution">
    <text evidence="2">The sequence shown here is derived from an EMBL/GenBank/DDBJ whole genome shotgun (WGS) entry which is preliminary data.</text>
</comment>
<dbReference type="InterPro" id="IPR046037">
    <property type="entry name" value="DUF5995"/>
</dbReference>
<evidence type="ECO:0000313" key="3">
    <source>
        <dbReference type="Proteomes" id="UP000525686"/>
    </source>
</evidence>
<dbReference type="RefSeq" id="WP_181355476.1">
    <property type="nucleotide sequence ID" value="NZ_JABJWZ010000374.1"/>
</dbReference>
<dbReference type="AlphaFoldDB" id="A0A7W3ZQA1"/>
<accession>A0A7W3ZQA1</accession>
<evidence type="ECO:0000313" key="2">
    <source>
        <dbReference type="EMBL" id="MBB1256495.1"/>
    </source>
</evidence>
<name>A0A7W3ZQA1_9ACTN</name>
<gene>
    <name evidence="2" type="ORF">H3146_24540</name>
</gene>
<evidence type="ECO:0000256" key="1">
    <source>
        <dbReference type="SAM" id="MobiDB-lite"/>
    </source>
</evidence>